<dbReference type="AlphaFoldDB" id="A0A8X7WJ17"/>
<comment type="caution">
    <text evidence="2">The sequence shown here is derived from an EMBL/GenBank/DDBJ whole genome shotgun (WGS) entry which is preliminary data.</text>
</comment>
<name>A0A8X7WJ17_BRACI</name>
<protein>
    <submittedName>
        <fullName evidence="2">Uncharacterized protein</fullName>
    </submittedName>
</protein>
<feature type="region of interest" description="Disordered" evidence="1">
    <location>
        <begin position="41"/>
        <end position="68"/>
    </location>
</feature>
<evidence type="ECO:0000313" key="3">
    <source>
        <dbReference type="Proteomes" id="UP000886595"/>
    </source>
</evidence>
<keyword evidence="3" id="KW-1185">Reference proteome</keyword>
<proteinExistence type="predicted"/>
<feature type="region of interest" description="Disordered" evidence="1">
    <location>
        <begin position="112"/>
        <end position="142"/>
    </location>
</feature>
<accession>A0A8X7WJ17</accession>
<gene>
    <name evidence="2" type="ORF">Bca52824_001407</name>
</gene>
<reference evidence="2 3" key="1">
    <citation type="submission" date="2020-02" db="EMBL/GenBank/DDBJ databases">
        <authorList>
            <person name="Ma Q."/>
            <person name="Huang Y."/>
            <person name="Song X."/>
            <person name="Pei D."/>
        </authorList>
    </citation>
    <scope>NUCLEOTIDE SEQUENCE [LARGE SCALE GENOMIC DNA]</scope>
    <source>
        <strain evidence="2">Sxm20200214</strain>
        <tissue evidence="2">Leaf</tissue>
    </source>
</reference>
<organism evidence="2 3">
    <name type="scientific">Brassica carinata</name>
    <name type="common">Ethiopian mustard</name>
    <name type="synonym">Abyssinian cabbage</name>
    <dbReference type="NCBI Taxonomy" id="52824"/>
    <lineage>
        <taxon>Eukaryota</taxon>
        <taxon>Viridiplantae</taxon>
        <taxon>Streptophyta</taxon>
        <taxon>Embryophyta</taxon>
        <taxon>Tracheophyta</taxon>
        <taxon>Spermatophyta</taxon>
        <taxon>Magnoliopsida</taxon>
        <taxon>eudicotyledons</taxon>
        <taxon>Gunneridae</taxon>
        <taxon>Pentapetalae</taxon>
        <taxon>rosids</taxon>
        <taxon>malvids</taxon>
        <taxon>Brassicales</taxon>
        <taxon>Brassicaceae</taxon>
        <taxon>Brassiceae</taxon>
        <taxon>Brassica</taxon>
    </lineage>
</organism>
<evidence type="ECO:0000313" key="2">
    <source>
        <dbReference type="EMBL" id="KAG2330227.1"/>
    </source>
</evidence>
<sequence length="154" mass="16631">MRPDRGTTGVACPLGVPGREEGLKFQVPMGRKSEADLEVEKQERAARHTAQFGKSLGSQPGTEEERRQQALALLRKKAQAKKDGKIIVADKSVAVGAHKQAKRDGKRLAIGDSVADGTHMQAPPKRAKAPRNSSVGALVIEKTNNKDVSKEKIF</sequence>
<dbReference type="Proteomes" id="UP000886595">
    <property type="component" value="Unassembled WGS sequence"/>
</dbReference>
<dbReference type="EMBL" id="JAAMPC010000001">
    <property type="protein sequence ID" value="KAG2330227.1"/>
    <property type="molecule type" value="Genomic_DNA"/>
</dbReference>
<evidence type="ECO:0000256" key="1">
    <source>
        <dbReference type="SAM" id="MobiDB-lite"/>
    </source>
</evidence>